<reference evidence="1" key="1">
    <citation type="journal article" date="2015" name="Nature">
        <title>Complex archaea that bridge the gap between prokaryotes and eukaryotes.</title>
        <authorList>
            <person name="Spang A."/>
            <person name="Saw J.H."/>
            <person name="Jorgensen S.L."/>
            <person name="Zaremba-Niedzwiedzka K."/>
            <person name="Martijn J."/>
            <person name="Lind A.E."/>
            <person name="van Eijk R."/>
            <person name="Schleper C."/>
            <person name="Guy L."/>
            <person name="Ettema T.J."/>
        </authorList>
    </citation>
    <scope>NUCLEOTIDE SEQUENCE</scope>
</reference>
<evidence type="ECO:0008006" key="2">
    <source>
        <dbReference type="Google" id="ProtNLM"/>
    </source>
</evidence>
<dbReference type="GO" id="GO:0016787">
    <property type="term" value="F:hydrolase activity"/>
    <property type="evidence" value="ECO:0007669"/>
    <property type="project" value="UniProtKB-ARBA"/>
</dbReference>
<dbReference type="Gene3D" id="3.40.720.10">
    <property type="entry name" value="Alkaline Phosphatase, subunit A"/>
    <property type="match status" value="1"/>
</dbReference>
<comment type="caution">
    <text evidence="1">The sequence shown here is derived from an EMBL/GenBank/DDBJ whole genome shotgun (WGS) entry which is preliminary data.</text>
</comment>
<sequence>MNKINHFIYCIIDNVRSEHLFNFAEKGLLPNIKKLIDNGIYSKNCITDFPSITYPTQASMITGTYTGDYRKEMCHGIPLMDWMDRERSPPRIRSYAGKGMHIYKLNEDLGNNCKTILEMVDDGNTTSITQFINRGRNYFFPERKSKLALLYLLLYYSRNVKKTITRANSVVVQKLLETFTHPGKFFEDNEAPIGSLLWFVTPDILLHQYGFNSHYYKLNLLHIDKVLGFLLDSLDKLGYLEDTAIVITSDHGNYKAESVGNLQNFIQRQRLTHYHHRKNRKGNVDISKFDGVGFFNFKGIENSDDKRSWSHPTLRELQNYGPKKINLLSELFGIEGSRLMFYRDDNNTVNKGIIHLKKKEKNTNKIIKGQIEYRGVGLDYKTRYITDNPENDVFDYLEDENASQLLDGKYHSNNEWLGATYHLDYPLITDLIPRHFKNPRSSDIILSTDGSIVYNFENRKLSNRNLFNHDLGLKICMKVPLIIGGSSEIPHKEISFCKVTDVVPTLMALIGKKPHKSVAGINLI</sequence>
<gene>
    <name evidence="1" type="ORF">LCGC14_0955150</name>
</gene>
<dbReference type="PANTHER" id="PTHR10151:SF120">
    <property type="entry name" value="BIS(5'-ADENOSYL)-TRIPHOSPHATASE"/>
    <property type="match status" value="1"/>
</dbReference>
<dbReference type="EMBL" id="LAZR01003421">
    <property type="protein sequence ID" value="KKN18497.1"/>
    <property type="molecule type" value="Genomic_DNA"/>
</dbReference>
<dbReference type="InterPro" id="IPR017850">
    <property type="entry name" value="Alkaline_phosphatase_core_sf"/>
</dbReference>
<protein>
    <recommendedName>
        <fullName evidence="2">Sulfatase N-terminal domain-containing protein</fullName>
    </recommendedName>
</protein>
<proteinExistence type="predicted"/>
<dbReference type="SUPFAM" id="SSF53649">
    <property type="entry name" value="Alkaline phosphatase-like"/>
    <property type="match status" value="1"/>
</dbReference>
<accession>A0A0F9P293</accession>
<organism evidence="1">
    <name type="scientific">marine sediment metagenome</name>
    <dbReference type="NCBI Taxonomy" id="412755"/>
    <lineage>
        <taxon>unclassified sequences</taxon>
        <taxon>metagenomes</taxon>
        <taxon>ecological metagenomes</taxon>
    </lineage>
</organism>
<dbReference type="AlphaFoldDB" id="A0A0F9P293"/>
<evidence type="ECO:0000313" key="1">
    <source>
        <dbReference type="EMBL" id="KKN18497.1"/>
    </source>
</evidence>
<dbReference type="Pfam" id="PF01663">
    <property type="entry name" value="Phosphodiest"/>
    <property type="match status" value="1"/>
</dbReference>
<dbReference type="PANTHER" id="PTHR10151">
    <property type="entry name" value="ECTONUCLEOTIDE PYROPHOSPHATASE/PHOSPHODIESTERASE"/>
    <property type="match status" value="1"/>
</dbReference>
<name>A0A0F9P293_9ZZZZ</name>
<dbReference type="InterPro" id="IPR002591">
    <property type="entry name" value="Phosphodiest/P_Trfase"/>
</dbReference>